<accession>A0A4R6UK53</accession>
<evidence type="ECO:0000256" key="2">
    <source>
        <dbReference type="PROSITE-ProRule" id="PRU00703"/>
    </source>
</evidence>
<dbReference type="SMART" id="SM00116">
    <property type="entry name" value="CBS"/>
    <property type="match status" value="2"/>
</dbReference>
<sequence>MKVSEAMSKNAEYLAPSTTIMAAAKKMRDMDCGFLPVSDEKKEKLQGVITDRDITVRAVAEGLSTQETRVDKILSEKVLYCFKDDDIESAADSMRKQQVYRLIVLDNKNDKNLVGILSLGDIVRHDQESVASHAAKGISKSAA</sequence>
<dbReference type="Proteomes" id="UP000295375">
    <property type="component" value="Unassembled WGS sequence"/>
</dbReference>
<dbReference type="EMBL" id="SNYM01000018">
    <property type="protein sequence ID" value="TDQ45703.1"/>
    <property type="molecule type" value="Genomic_DNA"/>
</dbReference>
<feature type="domain" description="CBS" evidence="3">
    <location>
        <begin position="7"/>
        <end position="65"/>
    </location>
</feature>
<dbReference type="PANTHER" id="PTHR43080:SF2">
    <property type="entry name" value="CBS DOMAIN-CONTAINING PROTEIN"/>
    <property type="match status" value="1"/>
</dbReference>
<proteinExistence type="predicted"/>
<comment type="caution">
    <text evidence="4">The sequence shown here is derived from an EMBL/GenBank/DDBJ whole genome shotgun (WGS) entry which is preliminary data.</text>
</comment>
<name>A0A4R6UK53_9GAMM</name>
<keyword evidence="5" id="KW-1185">Reference proteome</keyword>
<dbReference type="OrthoDB" id="9794094at2"/>
<evidence type="ECO:0000313" key="4">
    <source>
        <dbReference type="EMBL" id="TDQ45703.1"/>
    </source>
</evidence>
<protein>
    <submittedName>
        <fullName evidence="4">CBS domain-containing protein</fullName>
    </submittedName>
</protein>
<dbReference type="InterPro" id="IPR000644">
    <property type="entry name" value="CBS_dom"/>
</dbReference>
<dbReference type="RefSeq" id="WP_133592528.1">
    <property type="nucleotide sequence ID" value="NZ_CP037953.1"/>
</dbReference>
<reference evidence="4 5" key="1">
    <citation type="submission" date="2019-03" db="EMBL/GenBank/DDBJ databases">
        <title>Genomic Encyclopedia of Type Strains, Phase IV (KMG-IV): sequencing the most valuable type-strain genomes for metagenomic binning, comparative biology and taxonomic classification.</title>
        <authorList>
            <person name="Goeker M."/>
        </authorList>
    </citation>
    <scope>NUCLEOTIDE SEQUENCE [LARGE SCALE GENOMIC DNA]</scope>
    <source>
        <strain evidence="4 5">DSM 103792</strain>
    </source>
</reference>
<dbReference type="SUPFAM" id="SSF54631">
    <property type="entry name" value="CBS-domain pair"/>
    <property type="match status" value="1"/>
</dbReference>
<evidence type="ECO:0000256" key="1">
    <source>
        <dbReference type="ARBA" id="ARBA00023122"/>
    </source>
</evidence>
<keyword evidence="1 2" id="KW-0129">CBS domain</keyword>
<dbReference type="InterPro" id="IPR046342">
    <property type="entry name" value="CBS_dom_sf"/>
</dbReference>
<dbReference type="Gene3D" id="3.10.580.10">
    <property type="entry name" value="CBS-domain"/>
    <property type="match status" value="1"/>
</dbReference>
<organism evidence="4 5">
    <name type="scientific">Permianibacter aggregans</name>
    <dbReference type="NCBI Taxonomy" id="1510150"/>
    <lineage>
        <taxon>Bacteria</taxon>
        <taxon>Pseudomonadati</taxon>
        <taxon>Pseudomonadota</taxon>
        <taxon>Gammaproteobacteria</taxon>
        <taxon>Pseudomonadales</taxon>
        <taxon>Pseudomonadaceae</taxon>
        <taxon>Permianibacter</taxon>
    </lineage>
</organism>
<dbReference type="PANTHER" id="PTHR43080">
    <property type="entry name" value="CBS DOMAIN-CONTAINING PROTEIN CBSX3, MITOCHONDRIAL"/>
    <property type="match status" value="1"/>
</dbReference>
<dbReference type="PROSITE" id="PS51371">
    <property type="entry name" value="CBS"/>
    <property type="match status" value="2"/>
</dbReference>
<evidence type="ECO:0000313" key="5">
    <source>
        <dbReference type="Proteomes" id="UP000295375"/>
    </source>
</evidence>
<evidence type="ECO:0000259" key="3">
    <source>
        <dbReference type="PROSITE" id="PS51371"/>
    </source>
</evidence>
<dbReference type="Pfam" id="PF00571">
    <property type="entry name" value="CBS"/>
    <property type="match status" value="2"/>
</dbReference>
<gene>
    <name evidence="4" type="ORF">EV696_11854</name>
</gene>
<dbReference type="CDD" id="cd04622">
    <property type="entry name" value="CBS_pair_HRP1_like"/>
    <property type="match status" value="1"/>
</dbReference>
<feature type="domain" description="CBS" evidence="3">
    <location>
        <begin position="74"/>
        <end position="132"/>
    </location>
</feature>
<dbReference type="AlphaFoldDB" id="A0A4R6UK53"/>
<dbReference type="InterPro" id="IPR051257">
    <property type="entry name" value="Diverse_CBS-Domain"/>
</dbReference>